<dbReference type="InterPro" id="IPR045249">
    <property type="entry name" value="HARBI1-like"/>
</dbReference>
<evidence type="ECO:0000259" key="8">
    <source>
        <dbReference type="Pfam" id="PF13359"/>
    </source>
</evidence>
<keyword evidence="6" id="KW-0378">Hydrolase</keyword>
<evidence type="ECO:0000256" key="1">
    <source>
        <dbReference type="ARBA" id="ARBA00001968"/>
    </source>
</evidence>
<evidence type="ECO:0000256" key="2">
    <source>
        <dbReference type="ARBA" id="ARBA00004123"/>
    </source>
</evidence>
<comment type="subcellular location">
    <subcellularLocation>
        <location evidence="2">Nucleus</location>
    </subcellularLocation>
</comment>
<dbReference type="GO" id="GO:0005634">
    <property type="term" value="C:nucleus"/>
    <property type="evidence" value="ECO:0007669"/>
    <property type="project" value="UniProtKB-SubCell"/>
</dbReference>
<keyword evidence="10" id="KW-1185">Reference proteome</keyword>
<dbReference type="Pfam" id="PF13359">
    <property type="entry name" value="DDE_Tnp_4"/>
    <property type="match status" value="1"/>
</dbReference>
<evidence type="ECO:0000313" key="9">
    <source>
        <dbReference type="EMBL" id="OAE23817.1"/>
    </source>
</evidence>
<reference evidence="9" key="1">
    <citation type="submission" date="2016-03" db="EMBL/GenBank/DDBJ databases">
        <title>Mechanisms controlling the formation of the plant cell surface in tip-growing cells are functionally conserved among land plants.</title>
        <authorList>
            <person name="Honkanen S."/>
            <person name="Jones V.A."/>
            <person name="Morieri G."/>
            <person name="Champion C."/>
            <person name="Hetherington A.J."/>
            <person name="Kelly S."/>
            <person name="Saint-Marcoux D."/>
            <person name="Proust H."/>
            <person name="Prescott H."/>
            <person name="Dolan L."/>
        </authorList>
    </citation>
    <scope>NUCLEOTIDE SEQUENCE [LARGE SCALE GENOMIC DNA]</scope>
    <source>
        <tissue evidence="9">Whole gametophyte</tissue>
    </source>
</reference>
<evidence type="ECO:0000256" key="3">
    <source>
        <dbReference type="ARBA" id="ARBA00006958"/>
    </source>
</evidence>
<proteinExistence type="inferred from homology"/>
<dbReference type="InterPro" id="IPR027806">
    <property type="entry name" value="HARBI1_dom"/>
</dbReference>
<keyword evidence="4" id="KW-0540">Nuclease</keyword>
<protein>
    <recommendedName>
        <fullName evidence="8">DDE Tnp4 domain-containing protein</fullName>
    </recommendedName>
</protein>
<comment type="similarity">
    <text evidence="3">Belongs to the HARBI1 family.</text>
</comment>
<accession>A0A176VST9</accession>
<evidence type="ECO:0000256" key="7">
    <source>
        <dbReference type="ARBA" id="ARBA00023242"/>
    </source>
</evidence>
<dbReference type="PANTHER" id="PTHR22930">
    <property type="match status" value="1"/>
</dbReference>
<dbReference type="GO" id="GO:0016787">
    <property type="term" value="F:hydrolase activity"/>
    <property type="evidence" value="ECO:0007669"/>
    <property type="project" value="UniProtKB-KW"/>
</dbReference>
<dbReference type="AlphaFoldDB" id="A0A176VST9"/>
<evidence type="ECO:0000256" key="4">
    <source>
        <dbReference type="ARBA" id="ARBA00022722"/>
    </source>
</evidence>
<evidence type="ECO:0000313" key="10">
    <source>
        <dbReference type="Proteomes" id="UP000077202"/>
    </source>
</evidence>
<dbReference type="PANTHER" id="PTHR22930:SF287">
    <property type="entry name" value="NUCLEASE HARBI1 ISOFORM X1"/>
    <property type="match status" value="1"/>
</dbReference>
<dbReference type="GO" id="GO:0004518">
    <property type="term" value="F:nuclease activity"/>
    <property type="evidence" value="ECO:0007669"/>
    <property type="project" value="UniProtKB-KW"/>
</dbReference>
<organism evidence="9 10">
    <name type="scientific">Marchantia polymorpha subsp. ruderalis</name>
    <dbReference type="NCBI Taxonomy" id="1480154"/>
    <lineage>
        <taxon>Eukaryota</taxon>
        <taxon>Viridiplantae</taxon>
        <taxon>Streptophyta</taxon>
        <taxon>Embryophyta</taxon>
        <taxon>Marchantiophyta</taxon>
        <taxon>Marchantiopsida</taxon>
        <taxon>Marchantiidae</taxon>
        <taxon>Marchantiales</taxon>
        <taxon>Marchantiaceae</taxon>
        <taxon>Marchantia</taxon>
    </lineage>
</organism>
<dbReference type="Proteomes" id="UP000077202">
    <property type="component" value="Unassembled WGS sequence"/>
</dbReference>
<feature type="domain" description="DDE Tnp4" evidence="8">
    <location>
        <begin position="246"/>
        <end position="411"/>
    </location>
</feature>
<dbReference type="EMBL" id="LVLJ01002763">
    <property type="protein sequence ID" value="OAE23817.1"/>
    <property type="molecule type" value="Genomic_DNA"/>
</dbReference>
<comment type="cofactor">
    <cofactor evidence="1">
        <name>a divalent metal cation</name>
        <dbReference type="ChEBI" id="CHEBI:60240"/>
    </cofactor>
</comment>
<gene>
    <name evidence="9" type="ORF">AXG93_369s1110</name>
</gene>
<sequence>MSGREMKPIQTYEHIPSVRRHICKFPVSMRFDDMRVSFEFQKMRRSFGFGFGFTYFESVAHLLQDSLESPSSDTSSPAPLLFFTLITVLAHAAALYAETSGDYWSTEQQKTFRSLITEQMKTLDPAIRDTQWRQAYGMSFPLFVMIVDEVKPFLLKQELYGGETMPPDAAVAMVLYRLSSGHNLRRIASEYKTGSATITKYTDLVTKALATKLYSKYIKIPSGETLAEIITAFKDRTGLQNMCGAIDGSHVKIHKRPDKEYSPGNYKCRHHFFAVLLQVVCDHRRMFWDVCCKAAGSTDDATHLRGSSLFQKLTNGEVLVDTHVRIKGNHIRPYIVGDWGYPLFSFLLTPFTGNGSGTPAQNFFDERLMKGRAMVEEAISLLKGRWKILQNLNVGLNYAAQTVVACCVLHNICMLAEEPEPPVAPDPSENGPIARALDTERSLNYFGESMRQLLLEDLQERNRNMF</sequence>
<comment type="caution">
    <text evidence="9">The sequence shown here is derived from an EMBL/GenBank/DDBJ whole genome shotgun (WGS) entry which is preliminary data.</text>
</comment>
<name>A0A176VST9_MARPO</name>
<evidence type="ECO:0000256" key="6">
    <source>
        <dbReference type="ARBA" id="ARBA00022801"/>
    </source>
</evidence>
<keyword evidence="7" id="KW-0539">Nucleus</keyword>
<keyword evidence="5" id="KW-0479">Metal-binding</keyword>
<evidence type="ECO:0000256" key="5">
    <source>
        <dbReference type="ARBA" id="ARBA00022723"/>
    </source>
</evidence>
<dbReference type="GO" id="GO:0046872">
    <property type="term" value="F:metal ion binding"/>
    <property type="evidence" value="ECO:0007669"/>
    <property type="project" value="UniProtKB-KW"/>
</dbReference>